<evidence type="ECO:0000256" key="2">
    <source>
        <dbReference type="ARBA" id="ARBA00009677"/>
    </source>
</evidence>
<dbReference type="GO" id="GO:0071973">
    <property type="term" value="P:bacterial-type flagellum-dependent cell motility"/>
    <property type="evidence" value="ECO:0007669"/>
    <property type="project" value="InterPro"/>
</dbReference>
<keyword evidence="7" id="KW-0282">Flagellum</keyword>
<dbReference type="PIRSF" id="PIRSF002889">
    <property type="entry name" value="Rod_FlgB"/>
    <property type="match status" value="1"/>
</dbReference>
<organism evidence="7 8">
    <name type="scientific">Treponema peruense</name>
    <dbReference type="NCBI Taxonomy" id="2787628"/>
    <lineage>
        <taxon>Bacteria</taxon>
        <taxon>Pseudomonadati</taxon>
        <taxon>Spirochaetota</taxon>
        <taxon>Spirochaetia</taxon>
        <taxon>Spirochaetales</taxon>
        <taxon>Treponemataceae</taxon>
        <taxon>Treponema</taxon>
    </lineage>
</organism>
<protein>
    <recommendedName>
        <fullName evidence="3 6">Flagellar basal body rod protein FlgB</fullName>
    </recommendedName>
</protein>
<evidence type="ECO:0000256" key="6">
    <source>
        <dbReference type="PIRNR" id="PIRNR002889"/>
    </source>
</evidence>
<keyword evidence="7" id="KW-0969">Cilium</keyword>
<sequence>MNSFSNSVDLLHRALDVSSLRYQVTANNIANSEVPNYKRQSVNFESELKRAFESRDNSGEGFRMITTDPRHISSEMPRDWRSVEPRRVTDWTTVSKANGNNVDAEQEAMNIVQIQMQYRLLTQLESFEFSQVNTAMKKI</sequence>
<dbReference type="KEGG" id="tper:IWA51_08130"/>
<dbReference type="PROSITE" id="PS00588">
    <property type="entry name" value="FLAGELLA_BB_ROD"/>
    <property type="match status" value="1"/>
</dbReference>
<evidence type="ECO:0000313" key="7">
    <source>
        <dbReference type="EMBL" id="QQA00243.1"/>
    </source>
</evidence>
<name>A0A7T3RBV1_9SPIR</name>
<keyword evidence="7" id="KW-0966">Cell projection</keyword>
<comment type="function">
    <text evidence="5 6">Structural component of flagellum, the bacterial motility apparatus. Part of the rod structure of flagellar basal body.</text>
</comment>
<gene>
    <name evidence="7" type="primary">flgB</name>
    <name evidence="7" type="ORF">IWA51_08130</name>
</gene>
<keyword evidence="4 6" id="KW-0975">Bacterial flagellum</keyword>
<comment type="subcellular location">
    <subcellularLocation>
        <location evidence="1 6">Bacterial flagellum basal body</location>
    </subcellularLocation>
</comment>
<comment type="similarity">
    <text evidence="2 6">Belongs to the flagella basal body rod proteins family.</text>
</comment>
<comment type="subunit">
    <text evidence="6">The basal body constitutes a major portion of the flagellar organelle and consists of a number of rings mounted on a central rod.</text>
</comment>
<evidence type="ECO:0000313" key="8">
    <source>
        <dbReference type="Proteomes" id="UP000595224"/>
    </source>
</evidence>
<proteinExistence type="inferred from homology"/>
<evidence type="ECO:0000256" key="1">
    <source>
        <dbReference type="ARBA" id="ARBA00004117"/>
    </source>
</evidence>
<dbReference type="RefSeq" id="WP_198442059.1">
    <property type="nucleotide sequence ID" value="NZ_CBCSHE010000001.1"/>
</dbReference>
<dbReference type="InterPro" id="IPR019776">
    <property type="entry name" value="Flagellar_basal_body_rod_CS"/>
</dbReference>
<accession>A0A7T3RBV1</accession>
<dbReference type="InterPro" id="IPR006300">
    <property type="entry name" value="FlgB"/>
</dbReference>
<evidence type="ECO:0000256" key="5">
    <source>
        <dbReference type="ARBA" id="ARBA00024934"/>
    </source>
</evidence>
<dbReference type="AlphaFoldDB" id="A0A7T3RBV1"/>
<evidence type="ECO:0000256" key="4">
    <source>
        <dbReference type="ARBA" id="ARBA00023143"/>
    </source>
</evidence>
<evidence type="ECO:0000256" key="3">
    <source>
        <dbReference type="ARBA" id="ARBA00014376"/>
    </source>
</evidence>
<dbReference type="Proteomes" id="UP000595224">
    <property type="component" value="Chromosome"/>
</dbReference>
<keyword evidence="8" id="KW-1185">Reference proteome</keyword>
<dbReference type="EMBL" id="CP064936">
    <property type="protein sequence ID" value="QQA00243.1"/>
    <property type="molecule type" value="Genomic_DNA"/>
</dbReference>
<dbReference type="GO" id="GO:0030694">
    <property type="term" value="C:bacterial-type flagellum basal body, rod"/>
    <property type="evidence" value="ECO:0007669"/>
    <property type="project" value="InterPro"/>
</dbReference>
<reference evidence="7 8" key="1">
    <citation type="submission" date="2020-11" db="EMBL/GenBank/DDBJ databases">
        <title>Treponema Peruensis nv. sp., first commensal Treponema isolated from human feces.</title>
        <authorList>
            <person name="Belkhou C."/>
            <person name="Raes J."/>
        </authorList>
    </citation>
    <scope>NUCLEOTIDE SEQUENCE [LARGE SCALE GENOMIC DNA]</scope>
    <source>
        <strain evidence="7 8">RCC2812</strain>
    </source>
</reference>
<dbReference type="NCBIfam" id="TIGR01396">
    <property type="entry name" value="FlgB"/>
    <property type="match status" value="1"/>
</dbReference>